<protein>
    <submittedName>
        <fullName evidence="3">Glycosyl hydrolase family 39</fullName>
    </submittedName>
</protein>
<dbReference type="AlphaFoldDB" id="A0A420XQY1"/>
<evidence type="ECO:0000259" key="2">
    <source>
        <dbReference type="Pfam" id="PF11790"/>
    </source>
</evidence>
<accession>A0A420XQY1</accession>
<proteinExistence type="predicted"/>
<feature type="domain" description="Asl1-like glycosyl hydrolase catalytic" evidence="2">
    <location>
        <begin position="225"/>
        <end position="368"/>
    </location>
</feature>
<keyword evidence="3" id="KW-0378">Hydrolase</keyword>
<dbReference type="Proteomes" id="UP000281955">
    <property type="component" value="Unassembled WGS sequence"/>
</dbReference>
<dbReference type="Pfam" id="PF11790">
    <property type="entry name" value="Glyco_hydro_cc"/>
    <property type="match status" value="1"/>
</dbReference>
<feature type="chain" id="PRO_5019134445" evidence="1">
    <location>
        <begin position="33"/>
        <end position="451"/>
    </location>
</feature>
<dbReference type="PANTHER" id="PTHR12631">
    <property type="entry name" value="ALPHA-L-IDURONIDASE"/>
    <property type="match status" value="1"/>
</dbReference>
<keyword evidence="4" id="KW-1185">Reference proteome</keyword>
<evidence type="ECO:0000313" key="4">
    <source>
        <dbReference type="Proteomes" id="UP000281955"/>
    </source>
</evidence>
<gene>
    <name evidence="3" type="ORF">CLV35_2086</name>
</gene>
<evidence type="ECO:0000256" key="1">
    <source>
        <dbReference type="SAM" id="SignalP"/>
    </source>
</evidence>
<sequence>MRVRRPIRLVAAAVSFAVGGSLAVASATPALAVTKPAPVVKPVATPVDYFGMHVSNLGVARYLPSKATVGSVRLWDTGTTWADVQPTPTTWNWTRLDAAVAQAVRNHQKPMIVLGQTPAWASSQPTLDLGKGLPAGSTATPSHLTYWRAYVDAVVARYYRKGVREFQTWNEPNGGLFFTGTPTQMASLNLAAYQALHAGTVVKTKKRVKGRTVTVSTVKRKYPLASLVGPGFTSRRAPAITWMSKYLASTGGKYADINAVHLYSNPGKGPEDAIAQLVTVRRYLKKYKLDTLPVYATEVSFGGPVGGIGAPEKITEANQAAYVSRFLLLARAQGVARTYWYAWDVHGRLGVELTKADNRTLTPAGKAYSVTRTWMAYPLVDCTRARTNTYTCTIKLRRGHGYIVWNPTKRVGMLAPAGTVSVTSVLGVKKKTKAKAKLVITSSPQYIASTV</sequence>
<dbReference type="InterPro" id="IPR024655">
    <property type="entry name" value="Asl1_glyco_hydro_catalytic"/>
</dbReference>
<dbReference type="GO" id="GO:0004553">
    <property type="term" value="F:hydrolase activity, hydrolyzing O-glycosyl compounds"/>
    <property type="evidence" value="ECO:0007669"/>
    <property type="project" value="TreeGrafter"/>
</dbReference>
<dbReference type="InterPro" id="IPR051923">
    <property type="entry name" value="Glycosyl_Hydrolase_39"/>
</dbReference>
<evidence type="ECO:0000313" key="3">
    <source>
        <dbReference type="EMBL" id="RKS75612.1"/>
    </source>
</evidence>
<dbReference type="Gene3D" id="3.20.20.80">
    <property type="entry name" value="Glycosidases"/>
    <property type="match status" value="1"/>
</dbReference>
<comment type="caution">
    <text evidence="3">The sequence shown here is derived from an EMBL/GenBank/DDBJ whole genome shotgun (WGS) entry which is preliminary data.</text>
</comment>
<name>A0A420XQY1_9ACTN</name>
<feature type="signal peptide" evidence="1">
    <location>
        <begin position="1"/>
        <end position="32"/>
    </location>
</feature>
<dbReference type="EMBL" id="RBWV01000011">
    <property type="protein sequence ID" value="RKS75612.1"/>
    <property type="molecule type" value="Genomic_DNA"/>
</dbReference>
<dbReference type="SUPFAM" id="SSF51445">
    <property type="entry name" value="(Trans)glycosidases"/>
    <property type="match status" value="1"/>
</dbReference>
<dbReference type="InParanoid" id="A0A420XQY1"/>
<dbReference type="InterPro" id="IPR017853">
    <property type="entry name" value="GH"/>
</dbReference>
<organism evidence="3 4">
    <name type="scientific">Motilibacter peucedani</name>
    <dbReference type="NCBI Taxonomy" id="598650"/>
    <lineage>
        <taxon>Bacteria</taxon>
        <taxon>Bacillati</taxon>
        <taxon>Actinomycetota</taxon>
        <taxon>Actinomycetes</taxon>
        <taxon>Motilibacterales</taxon>
        <taxon>Motilibacteraceae</taxon>
        <taxon>Motilibacter</taxon>
    </lineage>
</organism>
<reference evidence="3 4" key="1">
    <citation type="submission" date="2018-10" db="EMBL/GenBank/DDBJ databases">
        <title>Genomic Encyclopedia of Archaeal and Bacterial Type Strains, Phase II (KMG-II): from individual species to whole genera.</title>
        <authorList>
            <person name="Goeker M."/>
        </authorList>
    </citation>
    <scope>NUCLEOTIDE SEQUENCE [LARGE SCALE GENOMIC DNA]</scope>
    <source>
        <strain evidence="3 4">RP-AC37</strain>
    </source>
</reference>
<keyword evidence="1" id="KW-0732">Signal</keyword>
<dbReference type="PANTHER" id="PTHR12631:SF10">
    <property type="entry name" value="BETA-XYLOSIDASE-LIKE PROTEIN-RELATED"/>
    <property type="match status" value="1"/>
</dbReference>